<dbReference type="GO" id="GO:0000145">
    <property type="term" value="C:exocyst"/>
    <property type="evidence" value="ECO:0007669"/>
    <property type="project" value="InterPro"/>
</dbReference>
<comment type="caution">
    <text evidence="5">The sequence shown here is derived from an EMBL/GenBank/DDBJ whole genome shotgun (WGS) entry which is preliminary data.</text>
</comment>
<keyword evidence="2 3" id="KW-0813">Transport</keyword>
<evidence type="ECO:0000256" key="1">
    <source>
        <dbReference type="ARBA" id="ARBA00006756"/>
    </source>
</evidence>
<evidence type="ECO:0000313" key="5">
    <source>
        <dbReference type="EMBL" id="CAD6338246.1"/>
    </source>
</evidence>
<keyword evidence="3" id="KW-0268">Exocytosis</keyword>
<comment type="similarity">
    <text evidence="1 3">Belongs to the EXO70 family.</text>
</comment>
<sequence length="82" mass="9746">MTSLTKSTETHRCQSFESKFHMAYTAQKLWKVPDPRLKKRLREVIIEKVVSDFTIYLEDNNRITPEVTPQEVEEMLQELFEG</sequence>
<dbReference type="InterPro" id="IPR004140">
    <property type="entry name" value="Exo70"/>
</dbReference>
<dbReference type="Pfam" id="PF03081">
    <property type="entry name" value="Exo70_C"/>
    <property type="match status" value="1"/>
</dbReference>
<comment type="function">
    <text evidence="3">Component of the exocyst complex.</text>
</comment>
<dbReference type="PANTHER" id="PTHR12542">
    <property type="entry name" value="EXOCYST COMPLEX PROTEIN EXO70"/>
    <property type="match status" value="1"/>
</dbReference>
<keyword evidence="6" id="KW-1185">Reference proteome</keyword>
<evidence type="ECO:0000256" key="3">
    <source>
        <dbReference type="RuleBase" id="RU365026"/>
    </source>
</evidence>
<dbReference type="GO" id="GO:0005546">
    <property type="term" value="F:phosphatidylinositol-4,5-bisphosphate binding"/>
    <property type="evidence" value="ECO:0007669"/>
    <property type="project" value="InterPro"/>
</dbReference>
<feature type="domain" description="Exocyst complex subunit Exo70 C-terminal" evidence="4">
    <location>
        <begin position="10"/>
        <end position="78"/>
    </location>
</feature>
<protein>
    <recommendedName>
        <fullName evidence="3">Exocyst subunit Exo70 family protein</fullName>
    </recommendedName>
</protein>
<dbReference type="AlphaFoldDB" id="A0A811SB42"/>
<evidence type="ECO:0000313" key="6">
    <source>
        <dbReference type="Proteomes" id="UP000604825"/>
    </source>
</evidence>
<dbReference type="InterPro" id="IPR016159">
    <property type="entry name" value="Cullin_repeat-like_dom_sf"/>
</dbReference>
<name>A0A811SB42_9POAL</name>
<dbReference type="Gene3D" id="1.20.1280.170">
    <property type="entry name" value="Exocyst complex component Exo70"/>
    <property type="match status" value="1"/>
</dbReference>
<dbReference type="PANTHER" id="PTHR12542:SF117">
    <property type="entry name" value="EXOCYST SUBUNIT EXO70 FAMILY PROTEIN"/>
    <property type="match status" value="1"/>
</dbReference>
<dbReference type="SUPFAM" id="SSF74788">
    <property type="entry name" value="Cullin repeat-like"/>
    <property type="match status" value="1"/>
</dbReference>
<gene>
    <name evidence="5" type="ORF">NCGR_LOCUS62344</name>
</gene>
<evidence type="ECO:0000256" key="2">
    <source>
        <dbReference type="ARBA" id="ARBA00022448"/>
    </source>
</evidence>
<dbReference type="OrthoDB" id="695308at2759"/>
<dbReference type="GO" id="GO:0015031">
    <property type="term" value="P:protein transport"/>
    <property type="evidence" value="ECO:0007669"/>
    <property type="project" value="UniProtKB-KW"/>
</dbReference>
<dbReference type="Proteomes" id="UP000604825">
    <property type="component" value="Unassembled WGS sequence"/>
</dbReference>
<proteinExistence type="inferred from homology"/>
<reference evidence="5" key="1">
    <citation type="submission" date="2020-10" db="EMBL/GenBank/DDBJ databases">
        <authorList>
            <person name="Han B."/>
            <person name="Lu T."/>
            <person name="Zhao Q."/>
            <person name="Huang X."/>
            <person name="Zhao Y."/>
        </authorList>
    </citation>
    <scope>NUCLEOTIDE SEQUENCE</scope>
</reference>
<dbReference type="GO" id="GO:0006887">
    <property type="term" value="P:exocytosis"/>
    <property type="evidence" value="ECO:0007669"/>
    <property type="project" value="UniProtKB-KW"/>
</dbReference>
<dbReference type="EMBL" id="CAJGYO010000019">
    <property type="protein sequence ID" value="CAD6338246.1"/>
    <property type="molecule type" value="Genomic_DNA"/>
</dbReference>
<accession>A0A811SB42</accession>
<evidence type="ECO:0000259" key="4">
    <source>
        <dbReference type="Pfam" id="PF03081"/>
    </source>
</evidence>
<keyword evidence="3" id="KW-0653">Protein transport</keyword>
<organism evidence="5 6">
    <name type="scientific">Miscanthus lutarioriparius</name>
    <dbReference type="NCBI Taxonomy" id="422564"/>
    <lineage>
        <taxon>Eukaryota</taxon>
        <taxon>Viridiplantae</taxon>
        <taxon>Streptophyta</taxon>
        <taxon>Embryophyta</taxon>
        <taxon>Tracheophyta</taxon>
        <taxon>Spermatophyta</taxon>
        <taxon>Magnoliopsida</taxon>
        <taxon>Liliopsida</taxon>
        <taxon>Poales</taxon>
        <taxon>Poaceae</taxon>
        <taxon>PACMAD clade</taxon>
        <taxon>Panicoideae</taxon>
        <taxon>Andropogonodae</taxon>
        <taxon>Andropogoneae</taxon>
        <taxon>Saccharinae</taxon>
        <taxon>Miscanthus</taxon>
    </lineage>
</organism>
<dbReference type="InterPro" id="IPR046364">
    <property type="entry name" value="Exo70_C"/>
</dbReference>